<evidence type="ECO:0000313" key="2">
    <source>
        <dbReference type="Proteomes" id="UP000621859"/>
    </source>
</evidence>
<proteinExistence type="predicted"/>
<dbReference type="EMBL" id="BMLY01000001">
    <property type="protein sequence ID" value="GGP24739.1"/>
    <property type="molecule type" value="Genomic_DNA"/>
</dbReference>
<gene>
    <name evidence="1" type="ORF">GCM10010971_05580</name>
</gene>
<organism evidence="1 2">
    <name type="scientific">Silvimonas amylolytica</name>
    <dbReference type="NCBI Taxonomy" id="449663"/>
    <lineage>
        <taxon>Bacteria</taxon>
        <taxon>Pseudomonadati</taxon>
        <taxon>Pseudomonadota</taxon>
        <taxon>Betaproteobacteria</taxon>
        <taxon>Neisseriales</taxon>
        <taxon>Chitinibacteraceae</taxon>
        <taxon>Silvimonas</taxon>
    </lineage>
</organism>
<dbReference type="Gene3D" id="3.40.50.2300">
    <property type="match status" value="1"/>
</dbReference>
<evidence type="ECO:0008006" key="3">
    <source>
        <dbReference type="Google" id="ProtNLM"/>
    </source>
</evidence>
<dbReference type="Proteomes" id="UP000621859">
    <property type="component" value="Unassembled WGS sequence"/>
</dbReference>
<sequence>MHLPDCPFDEAKAMLRILLVTDTEKALGELRQSLGKRGHTLLPDAATAPALARLVEGQSPDLVLVDANSPLRDTLEQMAVMNRNAPRTVHLDGSEADLRLLEAAQDLGVSVYGSHNATTAAIVPVLALIVARLTTRPAVHLISNNERVVHAGAR</sequence>
<accession>A0ABQ2PGL1</accession>
<comment type="caution">
    <text evidence="1">The sequence shown here is derived from an EMBL/GenBank/DDBJ whole genome shotgun (WGS) entry which is preliminary data.</text>
</comment>
<dbReference type="SUPFAM" id="SSF52172">
    <property type="entry name" value="CheY-like"/>
    <property type="match status" value="1"/>
</dbReference>
<protein>
    <recommendedName>
        <fullName evidence="3">Response regulatory domain-containing protein</fullName>
    </recommendedName>
</protein>
<name>A0ABQ2PGL1_9NEIS</name>
<reference evidence="2" key="1">
    <citation type="journal article" date="2019" name="Int. J. Syst. Evol. Microbiol.">
        <title>The Global Catalogue of Microorganisms (GCM) 10K type strain sequencing project: providing services to taxonomists for standard genome sequencing and annotation.</title>
        <authorList>
            <consortium name="The Broad Institute Genomics Platform"/>
            <consortium name="The Broad Institute Genome Sequencing Center for Infectious Disease"/>
            <person name="Wu L."/>
            <person name="Ma J."/>
        </authorList>
    </citation>
    <scope>NUCLEOTIDE SEQUENCE [LARGE SCALE GENOMIC DNA]</scope>
    <source>
        <strain evidence="2">CGMCC 1.8860</strain>
    </source>
</reference>
<evidence type="ECO:0000313" key="1">
    <source>
        <dbReference type="EMBL" id="GGP24739.1"/>
    </source>
</evidence>
<keyword evidence="2" id="KW-1185">Reference proteome</keyword>
<dbReference type="InterPro" id="IPR011006">
    <property type="entry name" value="CheY-like_superfamily"/>
</dbReference>